<proteinExistence type="predicted"/>
<dbReference type="InterPro" id="IPR006527">
    <property type="entry name" value="F-box-assoc_dom_typ1"/>
</dbReference>
<dbReference type="InterPro" id="IPR050796">
    <property type="entry name" value="SCF_F-box_component"/>
</dbReference>
<evidence type="ECO:0000313" key="2">
    <source>
        <dbReference type="Proteomes" id="UP000813463"/>
    </source>
</evidence>
<feature type="domain" description="F-box associated beta-propeller type 1" evidence="1">
    <location>
        <begin position="70"/>
        <end position="291"/>
    </location>
</feature>
<keyword evidence="2" id="KW-1185">Reference proteome</keyword>
<accession>A0ABM3RQP9</accession>
<sequence length="326" mass="37433">MVNSKMKYDLPHIPDELFFDQTPTTGKNPIRSSPTECYVLNDNKHENKLVQLDVHKEFQLNLELCRRNCVVGCCNGLVCFYVDCGRLVKGKFILWNPATKISRVIETPCVQHLAKYGFGYASNIDDYEIFASFESLYRKPGTTQIQAWVFKVRVGEWNPIIDLPTDVGYFPRGDSNATYSGDHLYWIVGGFKDSHIPSFGLSDFKFKDVKFPVIMNTRFKLHVSEGCLTLLSEREELTRGTEIWRLVQHPSGESDSWVKMVTITWYFPRILAFSPTGKCLVQHHLDEVKVVDHVFDEPAHKHVEGVYFDGFPMHAESHVESLVSPF</sequence>
<dbReference type="RefSeq" id="XP_056697941.1">
    <property type="nucleotide sequence ID" value="XM_056841963.1"/>
</dbReference>
<reference evidence="3" key="2">
    <citation type="submission" date="2025-08" db="UniProtKB">
        <authorList>
            <consortium name="RefSeq"/>
        </authorList>
    </citation>
    <scope>IDENTIFICATION</scope>
    <source>
        <tissue evidence="3">Leaf</tissue>
    </source>
</reference>
<dbReference type="Pfam" id="PF07734">
    <property type="entry name" value="FBA_1"/>
    <property type="match status" value="1"/>
</dbReference>
<dbReference type="Proteomes" id="UP000813463">
    <property type="component" value="Chromosome 4"/>
</dbReference>
<dbReference type="InterPro" id="IPR017451">
    <property type="entry name" value="F-box-assoc_interact_dom"/>
</dbReference>
<protein>
    <submittedName>
        <fullName evidence="3">F-box/kelch-repeat protein At3g23880-like</fullName>
    </submittedName>
</protein>
<dbReference type="PANTHER" id="PTHR31672">
    <property type="entry name" value="BNACNNG10540D PROTEIN"/>
    <property type="match status" value="1"/>
</dbReference>
<name>A0ABM3RQP9_SPIOL</name>
<evidence type="ECO:0000259" key="1">
    <source>
        <dbReference type="Pfam" id="PF07734"/>
    </source>
</evidence>
<dbReference type="PANTHER" id="PTHR31672:SF13">
    <property type="entry name" value="F-BOX PROTEIN CPR30-LIKE"/>
    <property type="match status" value="1"/>
</dbReference>
<gene>
    <name evidence="3" type="primary">LOC130471698</name>
</gene>
<dbReference type="NCBIfam" id="TIGR01640">
    <property type="entry name" value="F_box_assoc_1"/>
    <property type="match status" value="1"/>
</dbReference>
<dbReference type="GeneID" id="130471698"/>
<organism evidence="2 3">
    <name type="scientific">Spinacia oleracea</name>
    <name type="common">Spinach</name>
    <dbReference type="NCBI Taxonomy" id="3562"/>
    <lineage>
        <taxon>Eukaryota</taxon>
        <taxon>Viridiplantae</taxon>
        <taxon>Streptophyta</taxon>
        <taxon>Embryophyta</taxon>
        <taxon>Tracheophyta</taxon>
        <taxon>Spermatophyta</taxon>
        <taxon>Magnoliopsida</taxon>
        <taxon>eudicotyledons</taxon>
        <taxon>Gunneridae</taxon>
        <taxon>Pentapetalae</taxon>
        <taxon>Caryophyllales</taxon>
        <taxon>Chenopodiaceae</taxon>
        <taxon>Chenopodioideae</taxon>
        <taxon>Anserineae</taxon>
        <taxon>Spinacia</taxon>
    </lineage>
</organism>
<reference evidence="2" key="1">
    <citation type="journal article" date="2021" name="Nat. Commun.">
        <title>Genomic analyses provide insights into spinach domestication and the genetic basis of agronomic traits.</title>
        <authorList>
            <person name="Cai X."/>
            <person name="Sun X."/>
            <person name="Xu C."/>
            <person name="Sun H."/>
            <person name="Wang X."/>
            <person name="Ge C."/>
            <person name="Zhang Z."/>
            <person name="Wang Q."/>
            <person name="Fei Z."/>
            <person name="Jiao C."/>
            <person name="Wang Q."/>
        </authorList>
    </citation>
    <scope>NUCLEOTIDE SEQUENCE [LARGE SCALE GENOMIC DNA]</scope>
    <source>
        <strain evidence="2">cv. Varoflay</strain>
    </source>
</reference>
<evidence type="ECO:0000313" key="3">
    <source>
        <dbReference type="RefSeq" id="XP_056697941.1"/>
    </source>
</evidence>